<accession>A0A5B2VV11</accession>
<organism evidence="2 3">
    <name type="scientific">Chitinophaga agrisoli</name>
    <dbReference type="NCBI Taxonomy" id="2607653"/>
    <lineage>
        <taxon>Bacteria</taxon>
        <taxon>Pseudomonadati</taxon>
        <taxon>Bacteroidota</taxon>
        <taxon>Chitinophagia</taxon>
        <taxon>Chitinophagales</taxon>
        <taxon>Chitinophagaceae</taxon>
        <taxon>Chitinophaga</taxon>
    </lineage>
</organism>
<dbReference type="GO" id="GO:0016787">
    <property type="term" value="F:hydrolase activity"/>
    <property type="evidence" value="ECO:0007669"/>
    <property type="project" value="InterPro"/>
</dbReference>
<dbReference type="SUPFAM" id="SSF56300">
    <property type="entry name" value="Metallo-dependent phosphatases"/>
    <property type="match status" value="1"/>
</dbReference>
<comment type="caution">
    <text evidence="2">The sequence shown here is derived from an EMBL/GenBank/DDBJ whole genome shotgun (WGS) entry which is preliminary data.</text>
</comment>
<name>A0A5B2VV11_9BACT</name>
<keyword evidence="3" id="KW-1185">Reference proteome</keyword>
<dbReference type="InterPro" id="IPR029052">
    <property type="entry name" value="Metallo-depent_PP-like"/>
</dbReference>
<dbReference type="Gene3D" id="3.60.21.10">
    <property type="match status" value="1"/>
</dbReference>
<evidence type="ECO:0000313" key="2">
    <source>
        <dbReference type="EMBL" id="KAA2242905.1"/>
    </source>
</evidence>
<protein>
    <submittedName>
        <fullName evidence="2">Metallophosphoesterase</fullName>
    </submittedName>
</protein>
<gene>
    <name evidence="2" type="ORF">F0L74_10275</name>
</gene>
<dbReference type="RefSeq" id="WP_149837780.1">
    <property type="nucleotide sequence ID" value="NZ_VUOC01000002.1"/>
</dbReference>
<sequence>MKSIADAPHIFYEGDMIVLRSVITRQHKQVAHAQTYSLQQKQRIWVHCNFPEHPEWNFSTPLKPTLTPEPTIFPATGRILAVSDIEGNFEAFRDLLLAHEVIDTAYNWTFGNGRLVMNGDCFDRGPLVMECLWLLYALEEKAKQQGGYVHFILGNHEIMNMTGDLRYVHEKYLEQALILQKDYFSWFQPATELGRWLATKNVLEKIGPFLFVHGGIAPIINLLSYSLSAINRLCRPWYFTPVEAFPVQFAALYYLLYSSESPFWYRGYAMGHATARDVEETLRKFDVRRIIIGHTTTEKVTVFFDGRVIDIDTPHADGISEGVLIEGGQVFRVNKKGLRELLVKD</sequence>
<proteinExistence type="predicted"/>
<reference evidence="2 3" key="1">
    <citation type="submission" date="2019-09" db="EMBL/GenBank/DDBJ databases">
        <title>Chitinophaga ginsengihumi sp. nov., isolated from soil of ginseng rhizosphere.</title>
        <authorList>
            <person name="Lee J."/>
        </authorList>
    </citation>
    <scope>NUCLEOTIDE SEQUENCE [LARGE SCALE GENOMIC DNA]</scope>
    <source>
        <strain evidence="2 3">BN140078</strain>
    </source>
</reference>
<dbReference type="InterPro" id="IPR004843">
    <property type="entry name" value="Calcineurin-like_PHP"/>
</dbReference>
<dbReference type="SMART" id="SM00156">
    <property type="entry name" value="PP2Ac"/>
    <property type="match status" value="1"/>
</dbReference>
<dbReference type="Pfam" id="PF00149">
    <property type="entry name" value="Metallophos"/>
    <property type="match status" value="1"/>
</dbReference>
<dbReference type="PANTHER" id="PTHR46546:SF4">
    <property type="entry name" value="SHEWANELLA-LIKE PROTEIN PHOSPHATASE 1"/>
    <property type="match status" value="1"/>
</dbReference>
<dbReference type="EMBL" id="VUOC01000002">
    <property type="protein sequence ID" value="KAA2242905.1"/>
    <property type="molecule type" value="Genomic_DNA"/>
</dbReference>
<feature type="domain" description="Serine/threonine specific protein phosphatases" evidence="1">
    <location>
        <begin position="50"/>
        <end position="335"/>
    </location>
</feature>
<reference evidence="2 3" key="2">
    <citation type="submission" date="2019-09" db="EMBL/GenBank/DDBJ databases">
        <authorList>
            <person name="Jin C."/>
        </authorList>
    </citation>
    <scope>NUCLEOTIDE SEQUENCE [LARGE SCALE GENOMIC DNA]</scope>
    <source>
        <strain evidence="2 3">BN140078</strain>
    </source>
</reference>
<dbReference type="PANTHER" id="PTHR46546">
    <property type="entry name" value="SHEWANELLA-LIKE PROTEIN PHOSPHATASE 1"/>
    <property type="match status" value="1"/>
</dbReference>
<dbReference type="Proteomes" id="UP000324611">
    <property type="component" value="Unassembled WGS sequence"/>
</dbReference>
<evidence type="ECO:0000259" key="1">
    <source>
        <dbReference type="SMART" id="SM00156"/>
    </source>
</evidence>
<dbReference type="InterPro" id="IPR006186">
    <property type="entry name" value="Ser/Thr-sp_prot-phosphatase"/>
</dbReference>
<dbReference type="AlphaFoldDB" id="A0A5B2VV11"/>
<evidence type="ECO:0000313" key="3">
    <source>
        <dbReference type="Proteomes" id="UP000324611"/>
    </source>
</evidence>